<dbReference type="Proteomes" id="UP000281028">
    <property type="component" value="Unassembled WGS sequence"/>
</dbReference>
<dbReference type="RefSeq" id="WP_127037906.1">
    <property type="nucleotide sequence ID" value="NZ_JAABOK010000008.1"/>
</dbReference>
<dbReference type="EMBL" id="RIAR02000001">
    <property type="protein sequence ID" value="NSL85860.1"/>
    <property type="molecule type" value="Genomic_DNA"/>
</dbReference>
<evidence type="ECO:0000313" key="1">
    <source>
        <dbReference type="EMBL" id="NSL85860.1"/>
    </source>
</evidence>
<dbReference type="AlphaFoldDB" id="A0A433WJJ5"/>
<comment type="caution">
    <text evidence="1">The sequence shown here is derived from an EMBL/GenBank/DDBJ whole genome shotgun (WGS) entry which is preliminary data.</text>
</comment>
<reference evidence="1" key="1">
    <citation type="submission" date="2020-05" db="EMBL/GenBank/DDBJ databases">
        <title>Chitinophaga laudate sp. nov., isolated from a tropical peat swamp.</title>
        <authorList>
            <person name="Goh C.B.S."/>
            <person name="Lee M.S."/>
            <person name="Parimannan S."/>
            <person name="Pasbakhsh P."/>
            <person name="Yule C.M."/>
            <person name="Rajandas H."/>
            <person name="Loke S."/>
            <person name="Croft L."/>
            <person name="Tan J.B.L."/>
        </authorList>
    </citation>
    <scope>NUCLEOTIDE SEQUENCE</scope>
    <source>
        <strain evidence="1">Mgbs1</strain>
    </source>
</reference>
<proteinExistence type="predicted"/>
<keyword evidence="2" id="KW-1185">Reference proteome</keyword>
<sequence>MKFKVTCLLLLCSTLFLSSVNATDKKAADKKAPAAPKFKIFVSCAGVQPFFYGFTYYPGQRVVYANTLYQASQTNSSQWPGFGPYWIWLGPCN</sequence>
<name>A0A433WJJ5_9BACT</name>
<evidence type="ECO:0000313" key="2">
    <source>
        <dbReference type="Proteomes" id="UP000281028"/>
    </source>
</evidence>
<protein>
    <submittedName>
        <fullName evidence="1">Uncharacterized protein</fullName>
    </submittedName>
</protein>
<accession>A0A433WJJ5</accession>
<organism evidence="1 2">
    <name type="scientific">Chitinophaga solisilvae</name>
    <dbReference type="NCBI Taxonomy" id="1233460"/>
    <lineage>
        <taxon>Bacteria</taxon>
        <taxon>Pseudomonadati</taxon>
        <taxon>Bacteroidota</taxon>
        <taxon>Chitinophagia</taxon>
        <taxon>Chitinophagales</taxon>
        <taxon>Chitinophagaceae</taxon>
        <taxon>Chitinophaga</taxon>
    </lineage>
</organism>
<dbReference type="OrthoDB" id="679181at2"/>
<gene>
    <name evidence="1" type="ORF">ECE50_003390</name>
</gene>